<dbReference type="SUPFAM" id="SSF81411">
    <property type="entry name" value="Mitochondrial cytochrome c oxidase subunit VIa"/>
    <property type="match status" value="1"/>
</dbReference>
<keyword evidence="8" id="KW-0496">Mitochondrion</keyword>
<dbReference type="Ensembl" id="ENSAMET00000041088.1">
    <property type="protein sequence ID" value="ENSAMEP00000022944.1"/>
    <property type="gene ID" value="ENSAMEG00000028591.1"/>
</dbReference>
<name>A0A7N5JBF8_AILME</name>
<keyword evidence="4" id="KW-0812">Transmembrane</keyword>
<evidence type="ECO:0000256" key="4">
    <source>
        <dbReference type="ARBA" id="ARBA00022692"/>
    </source>
</evidence>
<dbReference type="Gene3D" id="4.10.95.10">
    <property type="entry name" value="Cytochrome c oxidase, subunit VIa"/>
    <property type="match status" value="1"/>
</dbReference>
<evidence type="ECO:0000256" key="1">
    <source>
        <dbReference type="ARBA" id="ARBA00004434"/>
    </source>
</evidence>
<evidence type="ECO:0008006" key="13">
    <source>
        <dbReference type="Google" id="ProtNLM"/>
    </source>
</evidence>
<dbReference type="GO" id="GO:0030234">
    <property type="term" value="F:enzyme regulator activity"/>
    <property type="evidence" value="ECO:0007669"/>
    <property type="project" value="TreeGrafter"/>
</dbReference>
<evidence type="ECO:0000256" key="7">
    <source>
        <dbReference type="ARBA" id="ARBA00022989"/>
    </source>
</evidence>
<evidence type="ECO:0000313" key="11">
    <source>
        <dbReference type="Ensembl" id="ENSAMEP00000022944.1"/>
    </source>
</evidence>
<protein>
    <recommendedName>
        <fullName evidence="13">Cytochrome c oxidase polypeptide VIa</fullName>
    </recommendedName>
</protein>
<keyword evidence="9" id="KW-0472">Membrane</keyword>
<evidence type="ECO:0000256" key="5">
    <source>
        <dbReference type="ARBA" id="ARBA00022792"/>
    </source>
</evidence>
<keyword evidence="12" id="KW-1185">Reference proteome</keyword>
<dbReference type="GO" id="GO:0005743">
    <property type="term" value="C:mitochondrial inner membrane"/>
    <property type="evidence" value="ECO:0007669"/>
    <property type="project" value="UniProtKB-SubCell"/>
</dbReference>
<dbReference type="Pfam" id="PF02046">
    <property type="entry name" value="COX6A"/>
    <property type="match status" value="1"/>
</dbReference>
<comment type="subcellular location">
    <subcellularLocation>
        <location evidence="1">Mitochondrion inner membrane</location>
        <topology evidence="1">Single-pass membrane protein</topology>
    </subcellularLocation>
</comment>
<comment type="pathway">
    <text evidence="2">Energy metabolism; oxidative phosphorylation.</text>
</comment>
<evidence type="ECO:0000256" key="2">
    <source>
        <dbReference type="ARBA" id="ARBA00004673"/>
    </source>
</evidence>
<dbReference type="Proteomes" id="UP000008912">
    <property type="component" value="Unassembled WGS sequence"/>
</dbReference>
<sequence length="104" mass="11878">SFLKIEPMLVQGTAGVVQLKSDAHGKEGPARMWKALTYFLALPSVGLSMLNIFLNWDHRKHESPEFISHPDLHIRSKPFPWRDGNHTLYHNSHVNPCPTAHEDE</sequence>
<reference evidence="11" key="3">
    <citation type="submission" date="2025-09" db="UniProtKB">
        <authorList>
            <consortium name="Ensembl"/>
        </authorList>
    </citation>
    <scope>IDENTIFICATION</scope>
</reference>
<comment type="similarity">
    <text evidence="3 10">Belongs to the cytochrome c oxidase subunit 6A family.</text>
</comment>
<evidence type="ECO:0000256" key="9">
    <source>
        <dbReference type="ARBA" id="ARBA00023136"/>
    </source>
</evidence>
<keyword evidence="7" id="KW-1133">Transmembrane helix</keyword>
<dbReference type="PIRSF" id="PIRSF000277">
    <property type="entry name" value="COX6A1"/>
    <property type="match status" value="1"/>
</dbReference>
<keyword evidence="5" id="KW-0999">Mitochondrion inner membrane</keyword>
<evidence type="ECO:0000256" key="3">
    <source>
        <dbReference type="ARBA" id="ARBA00005553"/>
    </source>
</evidence>
<reference evidence="11" key="2">
    <citation type="submission" date="2025-08" db="UniProtKB">
        <authorList>
            <consortium name="Ensembl"/>
        </authorList>
    </citation>
    <scope>IDENTIFICATION</scope>
</reference>
<dbReference type="InterPro" id="IPR001349">
    <property type="entry name" value="Cyt_c_oxidase_su6a"/>
</dbReference>
<dbReference type="InterPro" id="IPR036418">
    <property type="entry name" value="Cyt_c_oxidase_su6a_sf"/>
</dbReference>
<dbReference type="GO" id="GO:0006123">
    <property type="term" value="P:mitochondrial electron transport, cytochrome c to oxygen"/>
    <property type="evidence" value="ECO:0007669"/>
    <property type="project" value="TreeGrafter"/>
</dbReference>
<organism evidence="11 12">
    <name type="scientific">Ailuropoda melanoleuca</name>
    <name type="common">Giant panda</name>
    <dbReference type="NCBI Taxonomy" id="9646"/>
    <lineage>
        <taxon>Eukaryota</taxon>
        <taxon>Metazoa</taxon>
        <taxon>Chordata</taxon>
        <taxon>Craniata</taxon>
        <taxon>Vertebrata</taxon>
        <taxon>Euteleostomi</taxon>
        <taxon>Mammalia</taxon>
        <taxon>Eutheria</taxon>
        <taxon>Laurasiatheria</taxon>
        <taxon>Carnivora</taxon>
        <taxon>Caniformia</taxon>
        <taxon>Ursidae</taxon>
        <taxon>Ailuropoda</taxon>
    </lineage>
</organism>
<dbReference type="InParanoid" id="A0A7N5JBF8"/>
<evidence type="ECO:0000256" key="10">
    <source>
        <dbReference type="RuleBase" id="RU004396"/>
    </source>
</evidence>
<proteinExistence type="inferred from homology"/>
<keyword evidence="6" id="KW-0809">Transit peptide</keyword>
<reference evidence="11 12" key="1">
    <citation type="journal article" date="2010" name="Nature">
        <title>The sequence and de novo assembly of the giant panda genome.</title>
        <authorList>
            <person name="Li R."/>
            <person name="Fan W."/>
            <person name="Tian G."/>
            <person name="Zhu H."/>
            <person name="He L."/>
            <person name="Cai J."/>
            <person name="Huang Q."/>
            <person name="Cai Q."/>
            <person name="Li B."/>
            <person name="Bai Y."/>
            <person name="Zhang Z."/>
            <person name="Zhang Y."/>
            <person name="Wang W."/>
            <person name="Li J."/>
            <person name="Wei F."/>
            <person name="Li H."/>
            <person name="Jian M."/>
            <person name="Li J."/>
            <person name="Zhang Z."/>
            <person name="Nielsen R."/>
            <person name="Li D."/>
            <person name="Gu W."/>
            <person name="Yang Z."/>
            <person name="Xuan Z."/>
            <person name="Ryder O.A."/>
            <person name="Leung F.C."/>
            <person name="Zhou Y."/>
            <person name="Cao J."/>
            <person name="Sun X."/>
            <person name="Fu Y."/>
            <person name="Fang X."/>
            <person name="Guo X."/>
            <person name="Wang B."/>
            <person name="Hou R."/>
            <person name="Shen F."/>
            <person name="Mu B."/>
            <person name="Ni P."/>
            <person name="Lin R."/>
            <person name="Qian W."/>
            <person name="Wang G."/>
            <person name="Yu C."/>
            <person name="Nie W."/>
            <person name="Wang J."/>
            <person name="Wu Z."/>
            <person name="Liang H."/>
            <person name="Min J."/>
            <person name="Wu Q."/>
            <person name="Cheng S."/>
            <person name="Ruan J."/>
            <person name="Wang M."/>
            <person name="Shi Z."/>
            <person name="Wen M."/>
            <person name="Liu B."/>
            <person name="Ren X."/>
            <person name="Zheng H."/>
            <person name="Dong D."/>
            <person name="Cook K."/>
            <person name="Shan G."/>
            <person name="Zhang H."/>
            <person name="Kosiol C."/>
            <person name="Xie X."/>
            <person name="Lu Z."/>
            <person name="Zheng H."/>
            <person name="Li Y."/>
            <person name="Steiner C.C."/>
            <person name="Lam T.T."/>
            <person name="Lin S."/>
            <person name="Zhang Q."/>
            <person name="Li G."/>
            <person name="Tian J."/>
            <person name="Gong T."/>
            <person name="Liu H."/>
            <person name="Zhang D."/>
            <person name="Fang L."/>
            <person name="Ye C."/>
            <person name="Zhang J."/>
            <person name="Hu W."/>
            <person name="Xu A."/>
            <person name="Ren Y."/>
            <person name="Zhang G."/>
            <person name="Bruford M.W."/>
            <person name="Li Q."/>
            <person name="Ma L."/>
            <person name="Guo Y."/>
            <person name="An N."/>
            <person name="Hu Y."/>
            <person name="Zheng Y."/>
            <person name="Shi Y."/>
            <person name="Li Z."/>
            <person name="Liu Q."/>
            <person name="Chen Y."/>
            <person name="Zhao J."/>
            <person name="Qu N."/>
            <person name="Zhao S."/>
            <person name="Tian F."/>
            <person name="Wang X."/>
            <person name="Wang H."/>
            <person name="Xu L."/>
            <person name="Liu X."/>
            <person name="Vinar T."/>
            <person name="Wang Y."/>
            <person name="Lam T.W."/>
            <person name="Yiu S.M."/>
            <person name="Liu S."/>
            <person name="Zhang H."/>
            <person name="Li D."/>
            <person name="Huang Y."/>
            <person name="Wang X."/>
            <person name="Yang G."/>
            <person name="Jiang Z."/>
            <person name="Wang J."/>
            <person name="Qin N."/>
            <person name="Li L."/>
            <person name="Li J."/>
            <person name="Bolund L."/>
            <person name="Kristiansen K."/>
            <person name="Wong G.K."/>
            <person name="Olson M."/>
            <person name="Zhang X."/>
            <person name="Li S."/>
            <person name="Yang H."/>
            <person name="Wang J."/>
            <person name="Wang J."/>
        </authorList>
    </citation>
    <scope>NUCLEOTIDE SEQUENCE [LARGE SCALE GENOMIC DNA]</scope>
</reference>
<evidence type="ECO:0000256" key="8">
    <source>
        <dbReference type="ARBA" id="ARBA00023128"/>
    </source>
</evidence>
<dbReference type="PANTHER" id="PTHR11504:SF4">
    <property type="entry name" value="CYTOCHROME C OXIDASE SUBUNIT 6A1, MITOCHONDRIAL"/>
    <property type="match status" value="1"/>
</dbReference>
<dbReference type="FunFam" id="4.10.95.10:FF:000001">
    <property type="entry name" value="Cytochrome c oxidase subunit 6A, mitochondrial"/>
    <property type="match status" value="1"/>
</dbReference>
<evidence type="ECO:0000256" key="6">
    <source>
        <dbReference type="ARBA" id="ARBA00022946"/>
    </source>
</evidence>
<dbReference type="GeneTree" id="ENSGT00940000154612"/>
<evidence type="ECO:0000313" key="12">
    <source>
        <dbReference type="Proteomes" id="UP000008912"/>
    </source>
</evidence>
<accession>A0A7N5JBF8</accession>
<dbReference type="AlphaFoldDB" id="A0A7N5JBF8"/>
<dbReference type="PANTHER" id="PTHR11504">
    <property type="entry name" value="CYTOCHROME C OXIDASE POLYPEPTIDE VIA"/>
    <property type="match status" value="1"/>
</dbReference>